<organism evidence="1 2">
    <name type="scientific">Fusarium torulosum</name>
    <dbReference type="NCBI Taxonomy" id="33205"/>
    <lineage>
        <taxon>Eukaryota</taxon>
        <taxon>Fungi</taxon>
        <taxon>Dikarya</taxon>
        <taxon>Ascomycota</taxon>
        <taxon>Pezizomycotina</taxon>
        <taxon>Sordariomycetes</taxon>
        <taxon>Hypocreomycetidae</taxon>
        <taxon>Hypocreales</taxon>
        <taxon>Nectriaceae</taxon>
        <taxon>Fusarium</taxon>
    </lineage>
</organism>
<dbReference type="Proteomes" id="UP001187734">
    <property type="component" value="Unassembled WGS sequence"/>
</dbReference>
<dbReference type="EMBL" id="ONZP01001021">
    <property type="protein sequence ID" value="SPJ92802.1"/>
    <property type="molecule type" value="Genomic_DNA"/>
</dbReference>
<comment type="caution">
    <text evidence="1">The sequence shown here is derived from an EMBL/GenBank/DDBJ whole genome shotgun (WGS) entry which is preliminary data.</text>
</comment>
<reference evidence="1" key="1">
    <citation type="submission" date="2018-03" db="EMBL/GenBank/DDBJ databases">
        <authorList>
            <person name="Guldener U."/>
        </authorList>
    </citation>
    <scope>NUCLEOTIDE SEQUENCE</scope>
</reference>
<sequence length="90" mass="9838">MAWMGILVVLTEQPTAVWRNSSISLMFGDGNTASDVTIVIDCGSEILRGRESKQQGASYCVRAEQRIMTATKGLRQFVQQDFGRKGLGLG</sequence>
<dbReference type="AlphaFoldDB" id="A0AAE8MNL9"/>
<evidence type="ECO:0000313" key="1">
    <source>
        <dbReference type="EMBL" id="SPJ92802.1"/>
    </source>
</evidence>
<name>A0AAE8MNL9_9HYPO</name>
<gene>
    <name evidence="1" type="ORF">FTOL_13767</name>
</gene>
<proteinExistence type="predicted"/>
<keyword evidence="2" id="KW-1185">Reference proteome</keyword>
<evidence type="ECO:0000313" key="2">
    <source>
        <dbReference type="Proteomes" id="UP001187734"/>
    </source>
</evidence>
<accession>A0AAE8MNL9</accession>
<protein>
    <submittedName>
        <fullName evidence="1">Uncharacterized protein</fullName>
    </submittedName>
</protein>